<feature type="transmembrane region" description="Helical" evidence="2">
    <location>
        <begin position="353"/>
        <end position="378"/>
    </location>
</feature>
<dbReference type="InterPro" id="IPR005240">
    <property type="entry name" value="DUF389"/>
</dbReference>
<reference evidence="3" key="1">
    <citation type="journal article" date="2012" name="Nat. Genet.">
        <title>Whole-genome sequence of Schistosoma haematobium.</title>
        <authorList>
            <person name="Young N.D."/>
            <person name="Jex A.R."/>
            <person name="Li B."/>
            <person name="Liu S."/>
            <person name="Yang L."/>
            <person name="Xiong Z."/>
            <person name="Li Y."/>
            <person name="Cantacessi C."/>
            <person name="Hall R.S."/>
            <person name="Xu X."/>
            <person name="Chen F."/>
            <person name="Wu X."/>
            <person name="Zerlotini A."/>
            <person name="Oliveira G."/>
            <person name="Hofmann A."/>
            <person name="Zhang G."/>
            <person name="Fang X."/>
            <person name="Kang Y."/>
            <person name="Campbell B.E."/>
            <person name="Loukas A."/>
            <person name="Ranganathan S."/>
            <person name="Rollinson D."/>
            <person name="Rinaldi G."/>
            <person name="Brindley P.J."/>
            <person name="Yang H."/>
            <person name="Wang J."/>
            <person name="Wang J."/>
            <person name="Gasser R.B."/>
        </authorList>
    </citation>
    <scope>NUCLEOTIDE SEQUENCE [LARGE SCALE GENOMIC DNA]</scope>
</reference>
<proteinExistence type="predicted"/>
<organism evidence="3">
    <name type="scientific">Schistosoma haematobium</name>
    <name type="common">Blood fluke</name>
    <dbReference type="NCBI Taxonomy" id="6185"/>
    <lineage>
        <taxon>Eukaryota</taxon>
        <taxon>Metazoa</taxon>
        <taxon>Spiralia</taxon>
        <taxon>Lophotrochozoa</taxon>
        <taxon>Platyhelminthes</taxon>
        <taxon>Trematoda</taxon>
        <taxon>Digenea</taxon>
        <taxon>Strigeidida</taxon>
        <taxon>Schistosomatoidea</taxon>
        <taxon>Schistosomatidae</taxon>
        <taxon>Schistosoma</taxon>
    </lineage>
</organism>
<protein>
    <submittedName>
        <fullName evidence="3">Uncharacterized protein</fullName>
    </submittedName>
</protein>
<evidence type="ECO:0000256" key="2">
    <source>
        <dbReference type="SAM" id="Phobius"/>
    </source>
</evidence>
<feature type="region of interest" description="Disordered" evidence="1">
    <location>
        <begin position="632"/>
        <end position="656"/>
    </location>
</feature>
<dbReference type="OrthoDB" id="543859at2759"/>
<dbReference type="PANTHER" id="PTHR20992:SF9">
    <property type="entry name" value="AT15442P-RELATED"/>
    <property type="match status" value="1"/>
</dbReference>
<evidence type="ECO:0000256" key="1">
    <source>
        <dbReference type="SAM" id="MobiDB-lite"/>
    </source>
</evidence>
<keyword evidence="2" id="KW-0812">Transmembrane</keyword>
<feature type="transmembrane region" description="Helical" evidence="2">
    <location>
        <begin position="207"/>
        <end position="232"/>
    </location>
</feature>
<feature type="transmembrane region" description="Helical" evidence="2">
    <location>
        <begin position="283"/>
        <end position="305"/>
    </location>
</feature>
<sequence length="656" mass="74383">MACLIRTVFPRKVDDSNGLCSPNVDANMPLEEIPMEESVRNILTEEQIYDDEWSISRNKLYFIVQFSVSDSNKMERILDRLAYFNIGKTLDSSIMVTEPTINVQKRNKGEKSGVISYSAIQNFIGTLKSRLCVAQVYNEINQRGSFDMNYLCFLLCAAIVANIALVTNSAGVVFASMLLSPLMDPIMCILFGLNLRDRNMTTKGIRNTSISLIICVMIGLTFGYVAHAISAFQDVTPYPTSEMVQRGELRSFIGSMLVAAFSGVSVSFAILSKRLSALIGNAISLSLLPPAVNCGHLLLLSLLAISTGEKREYETTTDVESNVTATLHYCTYPWIRQYEFIYMRNHCNAPLEFLYVGLSSFCLVTMNIMLILVTGYTVNKIKNLVPLSFTNEITRRFYQKDLREVRENYKCLHKFDAAGLATYAYNEYLRLNKINTHDDELTNLDIEDADQIANDFHTIMKDLKKDPYLQTITAETTQGDNSFLKRFMEKSDELSSRNAVKRVKKRHTFCYPDKKSMVFQDEAVSNNINSTTNINKTINITSRPTFVNKHTNSNTCHNLENRSNNNVTRVKLVSEIRPSSFANENLKTNDVQFSPLIENGKYRKCPMIHEITESKMRTSSSTGRFEVVSVECQSESTYDPEQDDKGENNTMLRRNV</sequence>
<keyword evidence="2" id="KW-1133">Transmembrane helix</keyword>
<feature type="transmembrane region" description="Helical" evidence="2">
    <location>
        <begin position="172"/>
        <end position="195"/>
    </location>
</feature>
<dbReference type="Pfam" id="PF04087">
    <property type="entry name" value="DUF389"/>
    <property type="match status" value="1"/>
</dbReference>
<accession>A0A094ZHH8</accession>
<dbReference type="EMBL" id="KL250580">
    <property type="protein sequence ID" value="KGB33970.1"/>
    <property type="molecule type" value="Genomic_DNA"/>
</dbReference>
<keyword evidence="2" id="KW-0472">Membrane</keyword>
<gene>
    <name evidence="3" type="ORF">MS3_02163</name>
</gene>
<feature type="transmembrane region" description="Helical" evidence="2">
    <location>
        <begin position="148"/>
        <end position="166"/>
    </location>
</feature>
<name>A0A094ZHH8_SCHHA</name>
<feature type="transmembrane region" description="Helical" evidence="2">
    <location>
        <begin position="252"/>
        <end position="271"/>
    </location>
</feature>
<dbReference type="AlphaFoldDB" id="A0A094ZHH8"/>
<dbReference type="PANTHER" id="PTHR20992">
    <property type="entry name" value="AT15442P-RELATED"/>
    <property type="match status" value="1"/>
</dbReference>
<evidence type="ECO:0000313" key="3">
    <source>
        <dbReference type="EMBL" id="KGB33970.1"/>
    </source>
</evidence>